<evidence type="ECO:0000256" key="12">
    <source>
        <dbReference type="ARBA" id="ARBA00047353"/>
    </source>
</evidence>
<dbReference type="Gene3D" id="3.40.1180.10">
    <property type="entry name" value="Decaprenyl diphosphate synthase-like"/>
    <property type="match status" value="1"/>
</dbReference>
<keyword evidence="7" id="KW-0812">Transmembrane</keyword>
<dbReference type="InterPro" id="IPR036424">
    <property type="entry name" value="UPP_synth-like_sf"/>
</dbReference>
<dbReference type="EMBL" id="CAKKLH010000288">
    <property type="protein sequence ID" value="CAH0108898.1"/>
    <property type="molecule type" value="Genomic_DNA"/>
</dbReference>
<comment type="pathway">
    <text evidence="3">Protein modification; protein glycosylation.</text>
</comment>
<sequence>MGVLNLLYVFLHFIITYIHNIHVAFSELIDRIKPVVKDRTYLWPADCHVLLSATTVKLGANVKDERLLLQTVGSDLKLLQKLPIHIACLFTEKDVNIDRIVTIVEWFVSMGVYCISLYDHKGCMVSYHDEIKIKLKGVAANFPNGLKSKSVSVHKGFTTKEFFNLDSINVFIMNQHDGKPMFAQVARQIVGELNYCQIDQGVVEHTMNQFYPKDPELMLQFGSFLSNTTLGYSPWHLRLTQMMRVPNHMRIRVDHLVSTMLEYGSCQQRYGK</sequence>
<dbReference type="GO" id="GO:0045547">
    <property type="term" value="F:ditrans,polycis-polyprenyl diphosphate synthase [(2E,6E)-farnesyl diphosphate specific] activity"/>
    <property type="evidence" value="ECO:0007669"/>
    <property type="project" value="UniProtKB-EC"/>
</dbReference>
<dbReference type="PANTHER" id="PTHR21528:SF0">
    <property type="entry name" value="DEHYDRODOLICHYL DIPHOSPHATE SYNTHASE COMPLEX SUBUNIT NUS1"/>
    <property type="match status" value="1"/>
</dbReference>
<keyword evidence="8" id="KW-0256">Endoplasmic reticulum</keyword>
<dbReference type="SUPFAM" id="SSF64005">
    <property type="entry name" value="Undecaprenyl diphosphate synthase"/>
    <property type="match status" value="1"/>
</dbReference>
<evidence type="ECO:0000256" key="2">
    <source>
        <dbReference type="ARBA" id="ARBA00004586"/>
    </source>
</evidence>
<dbReference type="GO" id="GO:0005789">
    <property type="term" value="C:endoplasmic reticulum membrane"/>
    <property type="evidence" value="ECO:0007669"/>
    <property type="project" value="UniProtKB-SubCell"/>
</dbReference>
<keyword evidence="9" id="KW-0460">Magnesium</keyword>
<reference evidence="14" key="1">
    <citation type="submission" date="2021-11" db="EMBL/GenBank/DDBJ databases">
        <authorList>
            <person name="Schell T."/>
        </authorList>
    </citation>
    <scope>NUCLEOTIDE SEQUENCE</scope>
    <source>
        <strain evidence="14">M5</strain>
    </source>
</reference>
<organism evidence="14 15">
    <name type="scientific">Daphnia galeata</name>
    <dbReference type="NCBI Taxonomy" id="27404"/>
    <lineage>
        <taxon>Eukaryota</taxon>
        <taxon>Metazoa</taxon>
        <taxon>Ecdysozoa</taxon>
        <taxon>Arthropoda</taxon>
        <taxon>Crustacea</taxon>
        <taxon>Branchiopoda</taxon>
        <taxon>Diplostraca</taxon>
        <taxon>Cladocera</taxon>
        <taxon>Anomopoda</taxon>
        <taxon>Daphniidae</taxon>
        <taxon>Daphnia</taxon>
    </lineage>
</organism>
<evidence type="ECO:0000256" key="3">
    <source>
        <dbReference type="ARBA" id="ARBA00004922"/>
    </source>
</evidence>
<dbReference type="InterPro" id="IPR038887">
    <property type="entry name" value="Nus1/NgBR"/>
</dbReference>
<keyword evidence="10" id="KW-1133">Transmembrane helix</keyword>
<keyword evidence="6" id="KW-0808">Transferase</keyword>
<comment type="cofactor">
    <cofactor evidence="1">
        <name>Mg(2+)</name>
        <dbReference type="ChEBI" id="CHEBI:18420"/>
    </cofactor>
</comment>
<comment type="caution">
    <text evidence="14">The sequence shown here is derived from an EMBL/GenBank/DDBJ whole genome shotgun (WGS) entry which is preliminary data.</text>
</comment>
<evidence type="ECO:0000256" key="7">
    <source>
        <dbReference type="ARBA" id="ARBA00022692"/>
    </source>
</evidence>
<dbReference type="UniPathway" id="UPA00378"/>
<evidence type="ECO:0000313" key="14">
    <source>
        <dbReference type="EMBL" id="CAH0108898.1"/>
    </source>
</evidence>
<feature type="chain" id="PRO_5035251879" description="ditrans,polycis-polyprenyl diphosphate synthase [(2E,6E)-farnesyldiphosphate specific]" evidence="13">
    <location>
        <begin position="27"/>
        <end position="272"/>
    </location>
</feature>
<comment type="subcellular location">
    <subcellularLocation>
        <location evidence="2">Endoplasmic reticulum membrane</location>
    </subcellularLocation>
</comment>
<dbReference type="PANTHER" id="PTHR21528">
    <property type="entry name" value="DEHYDRODOLICHYL DIPHOSPHATE SYNTHASE COMPLEX SUBUNIT NUS1"/>
    <property type="match status" value="1"/>
</dbReference>
<evidence type="ECO:0000256" key="6">
    <source>
        <dbReference type="ARBA" id="ARBA00022679"/>
    </source>
</evidence>
<dbReference type="GO" id="GO:1904423">
    <property type="term" value="C:dehydrodolichyl diphosphate synthase complex"/>
    <property type="evidence" value="ECO:0007669"/>
    <property type="project" value="InterPro"/>
</dbReference>
<evidence type="ECO:0000256" key="13">
    <source>
        <dbReference type="SAM" id="SignalP"/>
    </source>
</evidence>
<keyword evidence="11" id="KW-0472">Membrane</keyword>
<dbReference type="OrthoDB" id="19639at2759"/>
<gene>
    <name evidence="14" type="ORF">DGAL_LOCUS12354</name>
</gene>
<keyword evidence="13" id="KW-0732">Signal</keyword>
<evidence type="ECO:0000313" key="15">
    <source>
        <dbReference type="Proteomes" id="UP000789390"/>
    </source>
</evidence>
<feature type="signal peptide" evidence="13">
    <location>
        <begin position="1"/>
        <end position="26"/>
    </location>
</feature>
<evidence type="ECO:0000256" key="10">
    <source>
        <dbReference type="ARBA" id="ARBA00022989"/>
    </source>
</evidence>
<proteinExistence type="inferred from homology"/>
<evidence type="ECO:0000256" key="9">
    <source>
        <dbReference type="ARBA" id="ARBA00022842"/>
    </source>
</evidence>
<comment type="similarity">
    <text evidence="4">Belongs to the UPP synthase family.</text>
</comment>
<name>A0A8J2S3P5_9CRUS</name>
<evidence type="ECO:0000256" key="8">
    <source>
        <dbReference type="ARBA" id="ARBA00022824"/>
    </source>
</evidence>
<dbReference type="Proteomes" id="UP000789390">
    <property type="component" value="Unassembled WGS sequence"/>
</dbReference>
<evidence type="ECO:0000256" key="1">
    <source>
        <dbReference type="ARBA" id="ARBA00001946"/>
    </source>
</evidence>
<evidence type="ECO:0000256" key="5">
    <source>
        <dbReference type="ARBA" id="ARBA00012596"/>
    </source>
</evidence>
<evidence type="ECO:0000256" key="4">
    <source>
        <dbReference type="ARBA" id="ARBA00005432"/>
    </source>
</evidence>
<dbReference type="AlphaFoldDB" id="A0A8J2S3P5"/>
<dbReference type="EC" id="2.5.1.87" evidence="5"/>
<protein>
    <recommendedName>
        <fullName evidence="5">ditrans,polycis-polyprenyl diphosphate synthase [(2E,6E)-farnesyldiphosphate specific]</fullName>
        <ecNumber evidence="5">2.5.1.87</ecNumber>
    </recommendedName>
</protein>
<evidence type="ECO:0000256" key="11">
    <source>
        <dbReference type="ARBA" id="ARBA00023136"/>
    </source>
</evidence>
<comment type="catalytic activity">
    <reaction evidence="12">
        <text>n isopentenyl diphosphate + (2E,6E)-farnesyl diphosphate = a di-trans,poly-cis-polyprenyl diphosphate + n diphosphate</text>
        <dbReference type="Rhea" id="RHEA:53008"/>
        <dbReference type="Rhea" id="RHEA-COMP:19494"/>
        <dbReference type="ChEBI" id="CHEBI:33019"/>
        <dbReference type="ChEBI" id="CHEBI:128769"/>
        <dbReference type="ChEBI" id="CHEBI:136960"/>
        <dbReference type="ChEBI" id="CHEBI:175763"/>
        <dbReference type="EC" id="2.5.1.87"/>
    </reaction>
</comment>
<keyword evidence="15" id="KW-1185">Reference proteome</keyword>
<accession>A0A8J2S3P5</accession>